<comment type="caution">
    <text evidence="6">Lacks conserved residue(s) required for the propagation of feature annotation.</text>
</comment>
<dbReference type="GO" id="GO:0006281">
    <property type="term" value="P:DNA repair"/>
    <property type="evidence" value="ECO:0007669"/>
    <property type="project" value="UniProtKB-UniRule"/>
</dbReference>
<feature type="region of interest" description="Domain I" evidence="6">
    <location>
        <begin position="1"/>
        <end position="64"/>
    </location>
</feature>
<evidence type="ECO:0000256" key="6">
    <source>
        <dbReference type="HAMAP-Rule" id="MF_00031"/>
    </source>
</evidence>
<feature type="domain" description="Helix-hairpin-helix DNA-binding motif class 1" evidence="7">
    <location>
        <begin position="73"/>
        <end position="92"/>
    </location>
</feature>
<dbReference type="InterPro" id="IPR013849">
    <property type="entry name" value="DNA_helicase_Holl-junc_RuvA_I"/>
</dbReference>
<dbReference type="GO" id="GO:0006310">
    <property type="term" value="P:DNA recombination"/>
    <property type="evidence" value="ECO:0007669"/>
    <property type="project" value="UniProtKB-UniRule"/>
</dbReference>
<dbReference type="InterPro" id="IPR010994">
    <property type="entry name" value="RuvA_2-like"/>
</dbReference>
<feature type="region of interest" description="Domain III" evidence="6">
    <location>
        <begin position="152"/>
        <end position="194"/>
    </location>
</feature>
<evidence type="ECO:0000259" key="7">
    <source>
        <dbReference type="SMART" id="SM00278"/>
    </source>
</evidence>
<evidence type="ECO:0000256" key="1">
    <source>
        <dbReference type="ARBA" id="ARBA00022490"/>
    </source>
</evidence>
<comment type="function">
    <text evidence="6">The RuvA-RuvB-RuvC complex processes Holliday junction (HJ) DNA during genetic recombination and DNA repair, while the RuvA-RuvB complex plays an important role in the rescue of blocked DNA replication forks via replication fork reversal (RFR). RuvA specifically binds to HJ cruciform DNA, conferring on it an open structure. The RuvB hexamer acts as an ATP-dependent pump, pulling dsDNA into and through the RuvAB complex. HJ branch migration allows RuvC to scan DNA until it finds its consensus sequence, where it cleaves and resolves the cruciform DNA.</text>
</comment>
<keyword evidence="8" id="KW-0378">Hydrolase</keyword>
<dbReference type="EMBL" id="QWKH01000048">
    <property type="protein sequence ID" value="NBI34815.1"/>
    <property type="molecule type" value="Genomic_DNA"/>
</dbReference>
<sequence>MIAFLEGAVAGRSAQAAYLNVGGVGYQVFMAASSLAKLPETGQRASVLTYLQVSENGVSLYGFLSQEEKDLFERLIGVSGVGPKVALSALSTFSPSQLAQAVASQDTALIAKIPGVGKKTASRIVVDLKGSLDELGRSLFATQDADAAPAGASRAAEDLLALGFTADEAELALRGAPEGASEQQLLQYALKRLG</sequence>
<keyword evidence="1 6" id="KW-0963">Cytoplasm</keyword>
<dbReference type="GO" id="GO:0005737">
    <property type="term" value="C:cytoplasm"/>
    <property type="evidence" value="ECO:0007669"/>
    <property type="project" value="UniProtKB-SubCell"/>
</dbReference>
<dbReference type="GO" id="GO:0000400">
    <property type="term" value="F:four-way junction DNA binding"/>
    <property type="evidence" value="ECO:0007669"/>
    <property type="project" value="UniProtKB-UniRule"/>
</dbReference>
<dbReference type="NCBIfam" id="TIGR00084">
    <property type="entry name" value="ruvA"/>
    <property type="match status" value="1"/>
</dbReference>
<dbReference type="HAMAP" id="MF_00031">
    <property type="entry name" value="DNA_HJ_migration_RuvA"/>
    <property type="match status" value="1"/>
</dbReference>
<evidence type="ECO:0000256" key="5">
    <source>
        <dbReference type="ARBA" id="ARBA00023204"/>
    </source>
</evidence>
<comment type="domain">
    <text evidence="6">Has three domains with a flexible linker between the domains II and III and assumes an 'L' shape. Domain III is highly mobile and contacts RuvB.</text>
</comment>
<comment type="similarity">
    <text evidence="6">Belongs to the RuvA family.</text>
</comment>
<dbReference type="SUPFAM" id="SSF50249">
    <property type="entry name" value="Nucleic acid-binding proteins"/>
    <property type="match status" value="1"/>
</dbReference>
<name>A0A7C9JQZ2_9BACT</name>
<proteinExistence type="inferred from homology"/>
<comment type="subunit">
    <text evidence="6">Homotetramer. Forms an RuvA(8)-RuvB(12)-Holliday junction (HJ) complex. HJ DNA is sandwiched between 2 RuvA tetramers; dsDNA enters through RuvA and exits via RuvB. An RuvB hexamer assembles on each DNA strand where it exits the tetramer. Each RuvB hexamer is contacted by two RuvA subunits (via domain III) on 2 adjacent RuvB subunits; this complex drives branch migration. In the full resolvosome a probable DNA-RuvA(4)-RuvB(12)-RuvC(2) complex forms which resolves the HJ.</text>
</comment>
<dbReference type="InterPro" id="IPR012340">
    <property type="entry name" value="NA-bd_OB-fold"/>
</dbReference>
<dbReference type="SUPFAM" id="SSF47781">
    <property type="entry name" value="RuvA domain 2-like"/>
    <property type="match status" value="1"/>
</dbReference>
<dbReference type="Gene3D" id="2.40.50.140">
    <property type="entry name" value="Nucleic acid-binding proteins"/>
    <property type="match status" value="1"/>
</dbReference>
<dbReference type="GO" id="GO:0009378">
    <property type="term" value="F:four-way junction helicase activity"/>
    <property type="evidence" value="ECO:0007669"/>
    <property type="project" value="InterPro"/>
</dbReference>
<gene>
    <name evidence="6 8" type="primary">ruvA</name>
    <name evidence="8" type="ORF">D1639_07190</name>
</gene>
<dbReference type="SMART" id="SM00278">
    <property type="entry name" value="HhH1"/>
    <property type="match status" value="2"/>
</dbReference>
<keyword evidence="2 6" id="KW-0227">DNA damage</keyword>
<dbReference type="AlphaFoldDB" id="A0A7C9JQZ2"/>
<evidence type="ECO:0000256" key="4">
    <source>
        <dbReference type="ARBA" id="ARBA00023172"/>
    </source>
</evidence>
<dbReference type="GO" id="GO:0016787">
    <property type="term" value="F:hydrolase activity"/>
    <property type="evidence" value="ECO:0007669"/>
    <property type="project" value="UniProtKB-KW"/>
</dbReference>
<keyword evidence="3 6" id="KW-0238">DNA-binding</keyword>
<evidence type="ECO:0000256" key="2">
    <source>
        <dbReference type="ARBA" id="ARBA00022763"/>
    </source>
</evidence>
<accession>A0A7C9JQZ2</accession>
<dbReference type="GO" id="GO:0048476">
    <property type="term" value="C:Holliday junction resolvase complex"/>
    <property type="evidence" value="ECO:0007669"/>
    <property type="project" value="UniProtKB-UniRule"/>
</dbReference>
<dbReference type="Pfam" id="PF01330">
    <property type="entry name" value="RuvA_N"/>
    <property type="match status" value="1"/>
</dbReference>
<dbReference type="Gene3D" id="1.10.150.20">
    <property type="entry name" value="5' to 3' exonuclease, C-terminal subdomain"/>
    <property type="match status" value="1"/>
</dbReference>
<dbReference type="Pfam" id="PF14520">
    <property type="entry name" value="HHH_5"/>
    <property type="match status" value="1"/>
</dbReference>
<reference evidence="8" key="1">
    <citation type="submission" date="2018-08" db="EMBL/GenBank/DDBJ databases">
        <title>Murine metabolic-syndrome-specific gut microbial biobank.</title>
        <authorList>
            <person name="Liu C."/>
        </authorList>
    </citation>
    <scope>NUCLEOTIDE SEQUENCE [LARGE SCALE GENOMIC DNA]</scope>
    <source>
        <strain evidence="8">Z82</strain>
    </source>
</reference>
<evidence type="ECO:0000313" key="8">
    <source>
        <dbReference type="EMBL" id="NBI34815.1"/>
    </source>
</evidence>
<dbReference type="GO" id="GO:0005524">
    <property type="term" value="F:ATP binding"/>
    <property type="evidence" value="ECO:0007669"/>
    <property type="project" value="InterPro"/>
</dbReference>
<keyword evidence="5 6" id="KW-0234">DNA repair</keyword>
<dbReference type="InterPro" id="IPR003583">
    <property type="entry name" value="Hlx-hairpin-Hlx_DNA-bd_motif"/>
</dbReference>
<protein>
    <recommendedName>
        <fullName evidence="6">Holliday junction branch migration complex subunit RuvA</fullName>
    </recommendedName>
</protein>
<feature type="domain" description="Helix-hairpin-helix DNA-binding motif class 1" evidence="7">
    <location>
        <begin position="108"/>
        <end position="127"/>
    </location>
</feature>
<keyword evidence="4 6" id="KW-0233">DNA recombination</keyword>
<evidence type="ECO:0000256" key="3">
    <source>
        <dbReference type="ARBA" id="ARBA00023125"/>
    </source>
</evidence>
<comment type="caution">
    <text evidence="8">The sequence shown here is derived from an EMBL/GenBank/DDBJ whole genome shotgun (WGS) entry which is preliminary data.</text>
</comment>
<comment type="subcellular location">
    <subcellularLocation>
        <location evidence="6">Cytoplasm</location>
    </subcellularLocation>
</comment>
<organism evidence="8">
    <name type="scientific">Muribaculaceae bacterium Z82</name>
    <dbReference type="NCBI Taxonomy" id="2304548"/>
    <lineage>
        <taxon>Bacteria</taxon>
        <taxon>Pseudomonadati</taxon>
        <taxon>Bacteroidota</taxon>
        <taxon>Bacteroidia</taxon>
        <taxon>Bacteroidales</taxon>
        <taxon>Muribaculaceae</taxon>
    </lineage>
</organism>
<dbReference type="InterPro" id="IPR000085">
    <property type="entry name" value="RuvA"/>
</dbReference>